<dbReference type="AlphaFoldDB" id="A0A382IW55"/>
<keyword evidence="1" id="KW-0812">Transmembrane</keyword>
<keyword evidence="1" id="KW-1133">Transmembrane helix</keyword>
<feature type="non-terminal residue" evidence="2">
    <location>
        <position position="1"/>
    </location>
</feature>
<gene>
    <name evidence="2" type="ORF">METZ01_LOCUS256246</name>
</gene>
<reference evidence="2" key="1">
    <citation type="submission" date="2018-05" db="EMBL/GenBank/DDBJ databases">
        <authorList>
            <person name="Lanie J.A."/>
            <person name="Ng W.-L."/>
            <person name="Kazmierczak K.M."/>
            <person name="Andrzejewski T.M."/>
            <person name="Davidsen T.M."/>
            <person name="Wayne K.J."/>
            <person name="Tettelin H."/>
            <person name="Glass J.I."/>
            <person name="Rusch D."/>
            <person name="Podicherti R."/>
            <person name="Tsui H.-C.T."/>
            <person name="Winkler M.E."/>
        </authorList>
    </citation>
    <scope>NUCLEOTIDE SEQUENCE</scope>
</reference>
<proteinExistence type="predicted"/>
<feature type="transmembrane region" description="Helical" evidence="1">
    <location>
        <begin position="12"/>
        <end position="31"/>
    </location>
</feature>
<evidence type="ECO:0000256" key="1">
    <source>
        <dbReference type="SAM" id="Phobius"/>
    </source>
</evidence>
<evidence type="ECO:0000313" key="2">
    <source>
        <dbReference type="EMBL" id="SVC03392.1"/>
    </source>
</evidence>
<organism evidence="2">
    <name type="scientific">marine metagenome</name>
    <dbReference type="NCBI Taxonomy" id="408172"/>
    <lineage>
        <taxon>unclassified sequences</taxon>
        <taxon>metagenomes</taxon>
        <taxon>ecological metagenomes</taxon>
    </lineage>
</organism>
<feature type="non-terminal residue" evidence="2">
    <location>
        <position position="46"/>
    </location>
</feature>
<protein>
    <submittedName>
        <fullName evidence="2">Uncharacterized protein</fullName>
    </submittedName>
</protein>
<accession>A0A382IW55</accession>
<name>A0A382IW55_9ZZZZ</name>
<sequence>LRLTRGLIKNNIKLLGLYFNIFILAACTGNVSSPDPENAKDIVSVN</sequence>
<keyword evidence="1" id="KW-0472">Membrane</keyword>
<dbReference type="EMBL" id="UINC01069764">
    <property type="protein sequence ID" value="SVC03392.1"/>
    <property type="molecule type" value="Genomic_DNA"/>
</dbReference>